<dbReference type="Gene3D" id="3.30.930.10">
    <property type="entry name" value="Bira Bifunctional Protein, Domain 2"/>
    <property type="match status" value="1"/>
</dbReference>
<comment type="function">
    <text evidence="6">Acts both as a biotin--[acetyl-CoA-carboxylase] ligase and a biotin-operon repressor. In the presence of ATP, BirA activates biotin to form the BirA-biotinyl-5'-adenylate (BirA-bio-5'-AMP or holoBirA) complex. HoloBirA can either transfer the biotinyl moiety to the biotin carboxyl carrier protein (BCCP) subunit of acetyl-CoA carboxylase, or bind to the biotin operator site and inhibit transcription of the operon.</text>
</comment>
<feature type="binding site" evidence="6">
    <location>
        <position position="108"/>
    </location>
    <ligand>
        <name>biotin</name>
        <dbReference type="ChEBI" id="CHEBI:57586"/>
    </ligand>
</feature>
<evidence type="ECO:0000313" key="9">
    <source>
        <dbReference type="Proteomes" id="UP000294862"/>
    </source>
</evidence>
<dbReference type="Pfam" id="PF08279">
    <property type="entry name" value="HTH_11"/>
    <property type="match status" value="1"/>
</dbReference>
<feature type="binding site" evidence="6">
    <location>
        <begin position="112"/>
        <end position="114"/>
    </location>
    <ligand>
        <name>biotin</name>
        <dbReference type="ChEBI" id="CHEBI:57586"/>
    </ligand>
</feature>
<dbReference type="PANTHER" id="PTHR12835">
    <property type="entry name" value="BIOTIN PROTEIN LIGASE"/>
    <property type="match status" value="1"/>
</dbReference>
<feature type="domain" description="BPL/LPL catalytic" evidence="7">
    <location>
        <begin position="71"/>
        <end position="249"/>
    </location>
</feature>
<keyword evidence="2 6" id="KW-0547">Nucleotide-binding</keyword>
<keyword evidence="6" id="KW-0238">DNA-binding</keyword>
<feature type="DNA-binding region" description="H-T-H motif" evidence="6">
    <location>
        <begin position="13"/>
        <end position="32"/>
    </location>
</feature>
<dbReference type="SUPFAM" id="SSF55681">
    <property type="entry name" value="Class II aaRS and biotin synthetases"/>
    <property type="match status" value="1"/>
</dbReference>
<dbReference type="EC" id="6.3.4.15" evidence="6"/>
<dbReference type="GO" id="GO:0006355">
    <property type="term" value="P:regulation of DNA-templated transcription"/>
    <property type="evidence" value="ECO:0007669"/>
    <property type="project" value="UniProtKB-UniRule"/>
</dbReference>
<dbReference type="NCBIfam" id="TIGR00121">
    <property type="entry name" value="birA_ligase"/>
    <property type="match status" value="1"/>
</dbReference>
<proteinExistence type="inferred from homology"/>
<comment type="catalytic activity">
    <reaction evidence="5 6">
        <text>biotin + L-lysyl-[protein] + ATP = N(6)-biotinyl-L-lysyl-[protein] + AMP + diphosphate + H(+)</text>
        <dbReference type="Rhea" id="RHEA:11756"/>
        <dbReference type="Rhea" id="RHEA-COMP:9752"/>
        <dbReference type="Rhea" id="RHEA-COMP:10505"/>
        <dbReference type="ChEBI" id="CHEBI:15378"/>
        <dbReference type="ChEBI" id="CHEBI:29969"/>
        <dbReference type="ChEBI" id="CHEBI:30616"/>
        <dbReference type="ChEBI" id="CHEBI:33019"/>
        <dbReference type="ChEBI" id="CHEBI:57586"/>
        <dbReference type="ChEBI" id="CHEBI:83144"/>
        <dbReference type="ChEBI" id="CHEBI:456215"/>
        <dbReference type="EC" id="6.3.4.15"/>
    </reaction>
</comment>
<keyword evidence="3 6" id="KW-0067">ATP-binding</keyword>
<dbReference type="InterPro" id="IPR013196">
    <property type="entry name" value="HTH_11"/>
</dbReference>
<dbReference type="InterPro" id="IPR004143">
    <property type="entry name" value="BPL_LPL_catalytic"/>
</dbReference>
<dbReference type="SUPFAM" id="SSF46785">
    <property type="entry name" value="Winged helix' DNA-binding domain"/>
    <property type="match status" value="1"/>
</dbReference>
<sequence length="315" mass="32450">MLAELGAHGAISGAALAGRLGVSRAAVWKQVERLRAAGIAIEAQAGSGYRLDAPLELLDAATLRRALAPSTQVGDLAVHWQLDSTSSELLRRAADDPRDRLVCLAEIQTAGRGRRGRRWHTPPGGGIALSLLKRFDAGMAALAGLSLAVGVAAVDALAACGIGEIALKWPNDLVARGAKLGGILVELGGDALGPCHAVIGLGINLRLGAAAAAIDQAAIDLATLAPEPSRTRVVASLVDHLVAALDRFEAQGFAAFADAYARHDALHGREVDVVRGAERRQGIARGIDARGALRVAFAGGEETVDAGEVSLRVRA</sequence>
<feature type="binding site" evidence="6">
    <location>
        <position position="179"/>
    </location>
    <ligand>
        <name>biotin</name>
        <dbReference type="ChEBI" id="CHEBI:57586"/>
    </ligand>
</feature>
<evidence type="ECO:0000256" key="6">
    <source>
        <dbReference type="HAMAP-Rule" id="MF_00978"/>
    </source>
</evidence>
<dbReference type="InterPro" id="IPR004408">
    <property type="entry name" value="Biotin_CoA_COase_ligase"/>
</dbReference>
<dbReference type="SUPFAM" id="SSF50037">
    <property type="entry name" value="C-terminal domain of transcriptional repressors"/>
    <property type="match status" value="1"/>
</dbReference>
<organism evidence="8 9">
    <name type="scientific">Dokdonella fugitiva</name>
    <dbReference type="NCBI Taxonomy" id="328517"/>
    <lineage>
        <taxon>Bacteria</taxon>
        <taxon>Pseudomonadati</taxon>
        <taxon>Pseudomonadota</taxon>
        <taxon>Gammaproteobacteria</taxon>
        <taxon>Lysobacterales</taxon>
        <taxon>Rhodanobacteraceae</taxon>
        <taxon>Dokdonella</taxon>
    </lineage>
</organism>
<dbReference type="Pfam" id="PF02237">
    <property type="entry name" value="BPL_C"/>
    <property type="match status" value="1"/>
</dbReference>
<keyword evidence="1 6" id="KW-0436">Ligase</keyword>
<keyword evidence="9" id="KW-1185">Reference proteome</keyword>
<dbReference type="EMBL" id="SLWQ01000003">
    <property type="protein sequence ID" value="TCO41180.1"/>
    <property type="molecule type" value="Genomic_DNA"/>
</dbReference>
<dbReference type="InterPro" id="IPR030855">
    <property type="entry name" value="Bifunct_BirA"/>
</dbReference>
<keyword evidence="6" id="KW-0804">Transcription</keyword>
<protein>
    <recommendedName>
        <fullName evidence="6">Bifunctional ligase/repressor BirA</fullName>
    </recommendedName>
    <alternativeName>
        <fullName evidence="6">Biotin operon repressor</fullName>
    </alternativeName>
    <alternativeName>
        <fullName evidence="6">Biotin--[acetyl-CoA-carboxylase] ligase</fullName>
        <ecNumber evidence="6">6.3.4.15</ecNumber>
    </alternativeName>
    <alternativeName>
        <fullName evidence="6">Biotin--protein ligase</fullName>
    </alternativeName>
    <alternativeName>
        <fullName evidence="6">Biotin-[acetyl-CoA carboxylase] synthetase</fullName>
    </alternativeName>
</protein>
<dbReference type="Pfam" id="PF03099">
    <property type="entry name" value="BPL_LplA_LipB"/>
    <property type="match status" value="1"/>
</dbReference>
<dbReference type="InterPro" id="IPR008988">
    <property type="entry name" value="Transcriptional_repressor_C"/>
</dbReference>
<keyword evidence="6" id="KW-0805">Transcription regulation</keyword>
<dbReference type="Gene3D" id="1.10.10.10">
    <property type="entry name" value="Winged helix-like DNA-binding domain superfamily/Winged helix DNA-binding domain"/>
    <property type="match status" value="1"/>
</dbReference>
<dbReference type="InterPro" id="IPR003142">
    <property type="entry name" value="BPL_C"/>
</dbReference>
<evidence type="ECO:0000256" key="5">
    <source>
        <dbReference type="ARBA" id="ARBA00047846"/>
    </source>
</evidence>
<reference evidence="8 9" key="1">
    <citation type="journal article" date="2015" name="Stand. Genomic Sci.">
        <title>Genomic Encyclopedia of Bacterial and Archaeal Type Strains, Phase III: the genomes of soil and plant-associated and newly described type strains.</title>
        <authorList>
            <person name="Whitman W.B."/>
            <person name="Woyke T."/>
            <person name="Klenk H.P."/>
            <person name="Zhou Y."/>
            <person name="Lilburn T.G."/>
            <person name="Beck B.J."/>
            <person name="De Vos P."/>
            <person name="Vandamme P."/>
            <person name="Eisen J.A."/>
            <person name="Garrity G."/>
            <person name="Hugenholtz P."/>
            <person name="Kyrpides N.C."/>
        </authorList>
    </citation>
    <scope>NUCLEOTIDE SEQUENCE [LARGE SCALE GENOMIC DNA]</scope>
    <source>
        <strain evidence="8 9">A3</strain>
    </source>
</reference>
<comment type="caution">
    <text evidence="8">The sequence shown here is derived from an EMBL/GenBank/DDBJ whole genome shotgun (WGS) entry which is preliminary data.</text>
</comment>
<dbReference type="GO" id="GO:0004077">
    <property type="term" value="F:biotin--[biotin carboxyl-carrier protein] ligase activity"/>
    <property type="evidence" value="ECO:0007669"/>
    <property type="project" value="UniProtKB-UniRule"/>
</dbReference>
<dbReference type="HAMAP" id="MF_00978">
    <property type="entry name" value="Bifunct_BirA"/>
    <property type="match status" value="1"/>
</dbReference>
<accession>A0A4V2S2N7</accession>
<dbReference type="GO" id="GO:0003677">
    <property type="term" value="F:DNA binding"/>
    <property type="evidence" value="ECO:0007669"/>
    <property type="project" value="UniProtKB-UniRule"/>
</dbReference>
<dbReference type="CDD" id="cd16442">
    <property type="entry name" value="BPL"/>
    <property type="match status" value="1"/>
</dbReference>
<dbReference type="InterPro" id="IPR045864">
    <property type="entry name" value="aa-tRNA-synth_II/BPL/LPL"/>
</dbReference>
<evidence type="ECO:0000256" key="4">
    <source>
        <dbReference type="ARBA" id="ARBA00023267"/>
    </source>
</evidence>
<dbReference type="Proteomes" id="UP000294862">
    <property type="component" value="Unassembled WGS sequence"/>
</dbReference>
<evidence type="ECO:0000259" key="7">
    <source>
        <dbReference type="PROSITE" id="PS51733"/>
    </source>
</evidence>
<dbReference type="PROSITE" id="PS51733">
    <property type="entry name" value="BPL_LPL_CATALYTIC"/>
    <property type="match status" value="1"/>
</dbReference>
<name>A0A4V2S2N7_9GAMM</name>
<evidence type="ECO:0000256" key="3">
    <source>
        <dbReference type="ARBA" id="ARBA00022840"/>
    </source>
</evidence>
<dbReference type="GO" id="GO:0005524">
    <property type="term" value="F:ATP binding"/>
    <property type="evidence" value="ECO:0007669"/>
    <property type="project" value="UniProtKB-UniRule"/>
</dbReference>
<dbReference type="Gene3D" id="2.30.30.100">
    <property type="match status" value="1"/>
</dbReference>
<keyword evidence="4 6" id="KW-0092">Biotin</keyword>
<dbReference type="PANTHER" id="PTHR12835:SF5">
    <property type="entry name" value="BIOTIN--PROTEIN LIGASE"/>
    <property type="match status" value="1"/>
</dbReference>
<evidence type="ECO:0000313" key="8">
    <source>
        <dbReference type="EMBL" id="TCO41180.1"/>
    </source>
</evidence>
<gene>
    <name evidence="6" type="primary">birA</name>
    <name evidence="8" type="ORF">EV148_10399</name>
</gene>
<dbReference type="InterPro" id="IPR036388">
    <property type="entry name" value="WH-like_DNA-bd_sf"/>
</dbReference>
<dbReference type="GO" id="GO:0005737">
    <property type="term" value="C:cytoplasm"/>
    <property type="evidence" value="ECO:0007669"/>
    <property type="project" value="TreeGrafter"/>
</dbReference>
<dbReference type="AlphaFoldDB" id="A0A4V2S2N7"/>
<keyword evidence="6" id="KW-0678">Repressor</keyword>
<evidence type="ECO:0000256" key="1">
    <source>
        <dbReference type="ARBA" id="ARBA00022598"/>
    </source>
</evidence>
<dbReference type="InterPro" id="IPR036390">
    <property type="entry name" value="WH_DNA-bd_sf"/>
</dbReference>
<comment type="caution">
    <text evidence="6">Lacks conserved residue(s) required for the propagation of feature annotation.</text>
</comment>
<evidence type="ECO:0000256" key="2">
    <source>
        <dbReference type="ARBA" id="ARBA00022741"/>
    </source>
</evidence>
<comment type="similarity">
    <text evidence="6">Belongs to the biotin--protein ligase family.</text>
</comment>